<comment type="caution">
    <text evidence="1">The sequence shown here is derived from an EMBL/GenBank/DDBJ whole genome shotgun (WGS) entry which is preliminary data.</text>
</comment>
<organism evidence="1 2">
    <name type="scientific">Rodentibacter trehalosifermentans</name>
    <dbReference type="NCBI Taxonomy" id="1908263"/>
    <lineage>
        <taxon>Bacteria</taxon>
        <taxon>Pseudomonadati</taxon>
        <taxon>Pseudomonadota</taxon>
        <taxon>Gammaproteobacteria</taxon>
        <taxon>Pasteurellales</taxon>
        <taxon>Pasteurellaceae</taxon>
        <taxon>Rodentibacter</taxon>
    </lineage>
</organism>
<gene>
    <name evidence="1" type="ORF">BKK51_11750</name>
</gene>
<dbReference type="AlphaFoldDB" id="A0A1V3IMG1"/>
<evidence type="ECO:0000313" key="2">
    <source>
        <dbReference type="Proteomes" id="UP000188728"/>
    </source>
</evidence>
<dbReference type="Proteomes" id="UP000188728">
    <property type="component" value="Unassembled WGS sequence"/>
</dbReference>
<sequence>MVKKTKYSSQYFQADLSLLKRVASKGDFRLLAAMIILTRFSNGVPKTETEKPFSITYAGAKAISENLNCRWETGKHLQSELLLNGYITKLRQAKGKIYKINYKTLNLHLPITLVDSLNGATSIIYRLNHAENYSESEKIDCLMFLLTCYKNLSMSVLGGFYGMFQEWHTETTNYDHFNKVIKLSAFNVKQMQAYNSFIEDCLDISELDNEQIERFWKTVEKTRQLGLIYQVIVLRAVMNEGSKFLFTIRINDYHANQADFSYINIAMDSNIAYYGNKDFNYDYEDVLFEPEMNLNDSTIGEKVIRLTLPNLSDVHYEVLTIYRPRFRFSHPDIALWQKQEEENITNFLEEVESILG</sequence>
<dbReference type="RefSeq" id="WP_077474690.1">
    <property type="nucleotide sequence ID" value="NZ_MLHK01000075.1"/>
</dbReference>
<accession>A0A1V3IMG1</accession>
<name>A0A1V3IMG1_9PAST</name>
<proteinExistence type="predicted"/>
<evidence type="ECO:0000313" key="1">
    <source>
        <dbReference type="EMBL" id="OOF43307.1"/>
    </source>
</evidence>
<reference evidence="1 2" key="1">
    <citation type="submission" date="2016-10" db="EMBL/GenBank/DDBJ databases">
        <title>Rodentibacter gen. nov. and new species.</title>
        <authorList>
            <person name="Christensen H."/>
        </authorList>
    </citation>
    <scope>NUCLEOTIDE SEQUENCE [LARGE SCALE GENOMIC DNA]</scope>
    <source>
        <strain evidence="1 2">H1983213011</strain>
    </source>
</reference>
<protein>
    <submittedName>
        <fullName evidence="1">Uncharacterized protein</fullName>
    </submittedName>
</protein>
<dbReference type="EMBL" id="MLHK01000075">
    <property type="protein sequence ID" value="OOF43307.1"/>
    <property type="molecule type" value="Genomic_DNA"/>
</dbReference>